<proteinExistence type="predicted"/>
<dbReference type="KEGG" id="cari:FNU76_05640"/>
<evidence type="ECO:0000259" key="4">
    <source>
        <dbReference type="PROSITE" id="PS50885"/>
    </source>
</evidence>
<dbReference type="EC" id="2.7.7.65" evidence="1"/>
<evidence type="ECO:0000313" key="6">
    <source>
        <dbReference type="EMBL" id="QDQ25872.1"/>
    </source>
</evidence>
<dbReference type="InterPro" id="IPR043128">
    <property type="entry name" value="Rev_trsase/Diguanyl_cyclase"/>
</dbReference>
<accession>A0A516SCK2</accession>
<dbReference type="NCBIfam" id="TIGR00254">
    <property type="entry name" value="GGDEF"/>
    <property type="match status" value="1"/>
</dbReference>
<keyword evidence="3" id="KW-1133">Transmembrane helix</keyword>
<dbReference type="SMART" id="SM00267">
    <property type="entry name" value="GGDEF"/>
    <property type="match status" value="1"/>
</dbReference>
<dbReference type="PANTHER" id="PTHR45138">
    <property type="entry name" value="REGULATORY COMPONENTS OF SENSORY TRANSDUCTION SYSTEM"/>
    <property type="match status" value="1"/>
</dbReference>
<dbReference type="FunFam" id="3.30.70.270:FF:000001">
    <property type="entry name" value="Diguanylate cyclase domain protein"/>
    <property type="match status" value="1"/>
</dbReference>
<dbReference type="GO" id="GO:0007165">
    <property type="term" value="P:signal transduction"/>
    <property type="evidence" value="ECO:0007669"/>
    <property type="project" value="InterPro"/>
</dbReference>
<evidence type="ECO:0000256" key="3">
    <source>
        <dbReference type="SAM" id="Phobius"/>
    </source>
</evidence>
<keyword evidence="7" id="KW-1185">Reference proteome</keyword>
<evidence type="ECO:0000256" key="1">
    <source>
        <dbReference type="ARBA" id="ARBA00012528"/>
    </source>
</evidence>
<dbReference type="AlphaFoldDB" id="A0A516SCK2"/>
<keyword evidence="3" id="KW-0472">Membrane</keyword>
<dbReference type="SUPFAM" id="SSF55073">
    <property type="entry name" value="Nucleotide cyclase"/>
    <property type="match status" value="1"/>
</dbReference>
<evidence type="ECO:0000259" key="5">
    <source>
        <dbReference type="PROSITE" id="PS50887"/>
    </source>
</evidence>
<dbReference type="CDD" id="cd01949">
    <property type="entry name" value="GGDEF"/>
    <property type="match status" value="1"/>
</dbReference>
<gene>
    <name evidence="6" type="ORF">FNU76_05640</name>
</gene>
<dbReference type="GO" id="GO:0016020">
    <property type="term" value="C:membrane"/>
    <property type="evidence" value="ECO:0007669"/>
    <property type="project" value="InterPro"/>
</dbReference>
<evidence type="ECO:0000313" key="7">
    <source>
        <dbReference type="Proteomes" id="UP000317550"/>
    </source>
</evidence>
<dbReference type="EMBL" id="CP041730">
    <property type="protein sequence ID" value="QDQ25872.1"/>
    <property type="molecule type" value="Genomic_DNA"/>
</dbReference>
<sequence>MPKLSLRTTLALSFASISVLMSLLLSHSLERLANVPVGCLQSIVLMAGVAMAVLSALFGVLLAGRMARPMMQLSDAADRLRRGEDDAAIPTETAFRETWQLSSSFRRLIDTLRAEQTKLGVLNAALEEQVSARTLMLDTANRLLFDSLEERQQLVDRLKELANTDSLTQLLNRRAFQERADIEFKRLDRQSATLSVFIFDIDHFKRINDGYGHETGDEAIRMLARTAAGELREMDVLARFGGEEFVALLPDADLATAMEVAERLRAKITTLRIATPAGPIAMTASFGVAQWVPQVGIDTLIARADQALYGAKHTGRDRVVAWDE</sequence>
<dbReference type="PROSITE" id="PS50887">
    <property type="entry name" value="GGDEF"/>
    <property type="match status" value="1"/>
</dbReference>
<dbReference type="Proteomes" id="UP000317550">
    <property type="component" value="Chromosome"/>
</dbReference>
<feature type="transmembrane region" description="Helical" evidence="3">
    <location>
        <begin position="42"/>
        <end position="63"/>
    </location>
</feature>
<dbReference type="PROSITE" id="PS50885">
    <property type="entry name" value="HAMP"/>
    <property type="match status" value="1"/>
</dbReference>
<dbReference type="GO" id="GO:0052621">
    <property type="term" value="F:diguanylate cyclase activity"/>
    <property type="evidence" value="ECO:0007669"/>
    <property type="project" value="UniProtKB-EC"/>
</dbReference>
<evidence type="ECO:0000256" key="2">
    <source>
        <dbReference type="ARBA" id="ARBA00034247"/>
    </source>
</evidence>
<reference evidence="7" key="1">
    <citation type="submission" date="2019-07" db="EMBL/GenBank/DDBJ databases">
        <title>Chitinimonas sp. nov., isolated from Ny-Alesund, arctica soil.</title>
        <authorList>
            <person name="Xu Q."/>
            <person name="Peng F."/>
        </authorList>
    </citation>
    <scope>NUCLEOTIDE SEQUENCE [LARGE SCALE GENOMIC DNA]</scope>
    <source>
        <strain evidence="7">R3-44</strain>
    </source>
</reference>
<dbReference type="InterPro" id="IPR000160">
    <property type="entry name" value="GGDEF_dom"/>
</dbReference>
<organism evidence="6 7">
    <name type="scientific">Chitinimonas arctica</name>
    <dbReference type="NCBI Taxonomy" id="2594795"/>
    <lineage>
        <taxon>Bacteria</taxon>
        <taxon>Pseudomonadati</taxon>
        <taxon>Pseudomonadota</taxon>
        <taxon>Betaproteobacteria</taxon>
        <taxon>Neisseriales</taxon>
        <taxon>Chitinibacteraceae</taxon>
        <taxon>Chitinimonas</taxon>
    </lineage>
</organism>
<feature type="domain" description="GGDEF" evidence="5">
    <location>
        <begin position="192"/>
        <end position="324"/>
    </location>
</feature>
<dbReference type="InterPro" id="IPR003660">
    <property type="entry name" value="HAMP_dom"/>
</dbReference>
<dbReference type="InterPro" id="IPR029787">
    <property type="entry name" value="Nucleotide_cyclase"/>
</dbReference>
<keyword evidence="3" id="KW-0812">Transmembrane</keyword>
<dbReference type="PANTHER" id="PTHR45138:SF9">
    <property type="entry name" value="DIGUANYLATE CYCLASE DGCM-RELATED"/>
    <property type="match status" value="1"/>
</dbReference>
<comment type="catalytic activity">
    <reaction evidence="2">
        <text>2 GTP = 3',3'-c-di-GMP + 2 diphosphate</text>
        <dbReference type="Rhea" id="RHEA:24898"/>
        <dbReference type="ChEBI" id="CHEBI:33019"/>
        <dbReference type="ChEBI" id="CHEBI:37565"/>
        <dbReference type="ChEBI" id="CHEBI:58805"/>
        <dbReference type="EC" id="2.7.7.65"/>
    </reaction>
</comment>
<dbReference type="Gene3D" id="3.30.70.270">
    <property type="match status" value="1"/>
</dbReference>
<protein>
    <recommendedName>
        <fullName evidence="1">diguanylate cyclase</fullName>
        <ecNumber evidence="1">2.7.7.65</ecNumber>
    </recommendedName>
</protein>
<dbReference type="Pfam" id="PF00990">
    <property type="entry name" value="GGDEF"/>
    <property type="match status" value="1"/>
</dbReference>
<name>A0A516SCK2_9NEIS</name>
<dbReference type="RefSeq" id="WP_143856795.1">
    <property type="nucleotide sequence ID" value="NZ_CP041730.1"/>
</dbReference>
<dbReference type="OrthoDB" id="23692at2"/>
<feature type="domain" description="HAMP" evidence="4">
    <location>
        <begin position="64"/>
        <end position="117"/>
    </location>
</feature>
<dbReference type="Gene3D" id="6.10.340.10">
    <property type="match status" value="1"/>
</dbReference>
<dbReference type="InterPro" id="IPR050469">
    <property type="entry name" value="Diguanylate_Cyclase"/>
</dbReference>